<dbReference type="SUPFAM" id="SSF46689">
    <property type="entry name" value="Homeodomain-like"/>
    <property type="match status" value="1"/>
</dbReference>
<dbReference type="EMBL" id="QUAM01000009">
    <property type="protein sequence ID" value="TPR12318.1"/>
    <property type="molecule type" value="Genomic_DNA"/>
</dbReference>
<dbReference type="RefSeq" id="WP_105988475.1">
    <property type="nucleotide sequence ID" value="NZ_POST01000008.1"/>
</dbReference>
<proteinExistence type="predicted"/>
<gene>
    <name evidence="1" type="ORF">DY048_07935</name>
</gene>
<keyword evidence="2" id="KW-1185">Reference proteome</keyword>
<dbReference type="Gene3D" id="1.10.357.10">
    <property type="entry name" value="Tetracycline Repressor, domain 2"/>
    <property type="match status" value="1"/>
</dbReference>
<evidence type="ECO:0000313" key="1">
    <source>
        <dbReference type="EMBL" id="TPR12318.1"/>
    </source>
</evidence>
<evidence type="ECO:0000313" key="2">
    <source>
        <dbReference type="Proteomes" id="UP000767392"/>
    </source>
</evidence>
<protein>
    <submittedName>
        <fullName evidence="1">TetR/AcrR family transcriptional regulator</fullName>
    </submittedName>
</protein>
<dbReference type="InterPro" id="IPR009057">
    <property type="entry name" value="Homeodomain-like_sf"/>
</dbReference>
<name>A0ABY2YRK6_9LACO</name>
<dbReference type="Proteomes" id="UP000767392">
    <property type="component" value="Unassembled WGS sequence"/>
</dbReference>
<reference evidence="1 2" key="1">
    <citation type="submission" date="2018-08" db="EMBL/GenBank/DDBJ databases">
        <title>Comparative genomics of wild bee and flower associated Lactobacillus reveals potential adaptation to the bee host.</title>
        <authorList>
            <person name="Vuong H.Q."/>
            <person name="Mcfrederick Q.S."/>
        </authorList>
    </citation>
    <scope>NUCLEOTIDE SEQUENCE [LARGE SCALE GENOMIC DNA]</scope>
    <source>
        <strain evidence="1 2">HV_04</strain>
    </source>
</reference>
<sequence length="179" mass="21676">MKSTDLRIANALINILSCNTNLKIHDTEIIKKAEVSRSTFYNHFSNQKEILNFIFNIIDKKIFKEFEYFKYIPPQFINKKVLIEYTSEHLIPIIYDYRKVIKIMYSSNISKSWNDFLENKYTDTICKYLRIEKNMHLKLFVKYVLLIIELWITEDKIENPKYFKKHFRTLCNSPIINIK</sequence>
<comment type="caution">
    <text evidence="1">The sequence shown here is derived from an EMBL/GenBank/DDBJ whole genome shotgun (WGS) entry which is preliminary data.</text>
</comment>
<organism evidence="1 2">
    <name type="scientific">Apilactobacillus timberlakei</name>
    <dbReference type="NCBI Taxonomy" id="2008380"/>
    <lineage>
        <taxon>Bacteria</taxon>
        <taxon>Bacillati</taxon>
        <taxon>Bacillota</taxon>
        <taxon>Bacilli</taxon>
        <taxon>Lactobacillales</taxon>
        <taxon>Lactobacillaceae</taxon>
        <taxon>Apilactobacillus</taxon>
    </lineage>
</organism>
<accession>A0ABY2YRK6</accession>